<protein>
    <submittedName>
        <fullName evidence="1">Uncharacterized protein</fullName>
    </submittedName>
</protein>
<organism evidence="1 2">
    <name type="scientific">Mucilaginibacter aquatilis</name>
    <dbReference type="NCBI Taxonomy" id="1517760"/>
    <lineage>
        <taxon>Bacteria</taxon>
        <taxon>Pseudomonadati</taxon>
        <taxon>Bacteroidota</taxon>
        <taxon>Sphingobacteriia</taxon>
        <taxon>Sphingobacteriales</taxon>
        <taxon>Sphingobacteriaceae</taxon>
        <taxon>Mucilaginibacter</taxon>
    </lineage>
</organism>
<dbReference type="OrthoDB" id="798560at2"/>
<proteinExistence type="predicted"/>
<gene>
    <name evidence="1" type="ORF">GO816_01045</name>
</gene>
<sequence length="65" mass="7603">METPVKHYKFINSRTDNVIFYYSLDAGLSDEQRKEKLEAVKADVASKNGVFLNTVYWEEVKENED</sequence>
<dbReference type="RefSeq" id="WP_157539499.1">
    <property type="nucleotide sequence ID" value="NZ_WQLA01000001.1"/>
</dbReference>
<evidence type="ECO:0000313" key="2">
    <source>
        <dbReference type="Proteomes" id="UP000434850"/>
    </source>
</evidence>
<reference evidence="1 2" key="1">
    <citation type="submission" date="2019-12" db="EMBL/GenBank/DDBJ databases">
        <title>Mucilaginibacter sp. HME9299 genome sequencing and assembly.</title>
        <authorList>
            <person name="Kang H."/>
            <person name="Kim H."/>
            <person name="Joh K."/>
        </authorList>
    </citation>
    <scope>NUCLEOTIDE SEQUENCE [LARGE SCALE GENOMIC DNA]</scope>
    <source>
        <strain evidence="1 2">HME9299</strain>
    </source>
</reference>
<keyword evidence="2" id="KW-1185">Reference proteome</keyword>
<dbReference type="AlphaFoldDB" id="A0A6I4I3I7"/>
<accession>A0A6I4I3I7</accession>
<dbReference type="EMBL" id="WQLA01000001">
    <property type="protein sequence ID" value="MVN89702.1"/>
    <property type="molecule type" value="Genomic_DNA"/>
</dbReference>
<comment type="caution">
    <text evidence="1">The sequence shown here is derived from an EMBL/GenBank/DDBJ whole genome shotgun (WGS) entry which is preliminary data.</text>
</comment>
<evidence type="ECO:0000313" key="1">
    <source>
        <dbReference type="EMBL" id="MVN89702.1"/>
    </source>
</evidence>
<dbReference type="Proteomes" id="UP000434850">
    <property type="component" value="Unassembled WGS sequence"/>
</dbReference>
<name>A0A6I4I3I7_9SPHI</name>